<feature type="transmembrane region" description="Helical" evidence="8">
    <location>
        <begin position="84"/>
        <end position="106"/>
    </location>
</feature>
<dbReference type="InterPro" id="IPR000425">
    <property type="entry name" value="MIP"/>
</dbReference>
<feature type="transmembrane region" description="Helical" evidence="8">
    <location>
        <begin position="204"/>
        <end position="226"/>
    </location>
</feature>
<feature type="transmembrane region" description="Helical" evidence="8">
    <location>
        <begin position="49"/>
        <end position="72"/>
    </location>
</feature>
<keyword evidence="4 8" id="KW-0812">Transmembrane</keyword>
<dbReference type="SUPFAM" id="SSF81338">
    <property type="entry name" value="Aquaporin-like"/>
    <property type="match status" value="1"/>
</dbReference>
<reference evidence="9" key="2">
    <citation type="submission" date="2024-08" db="UniProtKB">
        <authorList>
            <consortium name="EnsemblMetazoa"/>
        </authorList>
    </citation>
    <scope>IDENTIFICATION</scope>
</reference>
<feature type="compositionally biased region" description="Polar residues" evidence="7">
    <location>
        <begin position="499"/>
        <end position="517"/>
    </location>
</feature>
<evidence type="ECO:0000256" key="7">
    <source>
        <dbReference type="SAM" id="MobiDB-lite"/>
    </source>
</evidence>
<evidence type="ECO:0000256" key="4">
    <source>
        <dbReference type="ARBA" id="ARBA00022692"/>
    </source>
</evidence>
<dbReference type="CDD" id="cd00333">
    <property type="entry name" value="MIP"/>
    <property type="match status" value="1"/>
</dbReference>
<evidence type="ECO:0000313" key="9">
    <source>
        <dbReference type="EnsemblMetazoa" id="XP_019765526.1"/>
    </source>
</evidence>
<dbReference type="Gene3D" id="1.20.1080.10">
    <property type="entry name" value="Glycerol uptake facilitator protein"/>
    <property type="match status" value="1"/>
</dbReference>
<keyword evidence="3" id="KW-0813">Transport</keyword>
<dbReference type="EnsemblMetazoa" id="XM_019909967.1">
    <property type="protein sequence ID" value="XP_019765526.1"/>
    <property type="gene ID" value="LOC109541181"/>
</dbReference>
<feature type="region of interest" description="Disordered" evidence="7">
    <location>
        <begin position="425"/>
        <end position="559"/>
    </location>
</feature>
<dbReference type="GO" id="GO:0015250">
    <property type="term" value="F:water channel activity"/>
    <property type="evidence" value="ECO:0007669"/>
    <property type="project" value="TreeGrafter"/>
</dbReference>
<evidence type="ECO:0000256" key="5">
    <source>
        <dbReference type="ARBA" id="ARBA00022989"/>
    </source>
</evidence>
<evidence type="ECO:0000313" key="10">
    <source>
        <dbReference type="Proteomes" id="UP000019118"/>
    </source>
</evidence>
<dbReference type="InterPro" id="IPR034294">
    <property type="entry name" value="Aquaporin_transptr"/>
</dbReference>
<comment type="similarity">
    <text evidence="2">Belongs to the MIP/aquaporin (TC 1.A.8) family.</text>
</comment>
<name>A0AAR5PXG2_DENPD</name>
<keyword evidence="6 8" id="KW-0472">Membrane</keyword>
<evidence type="ECO:0000256" key="2">
    <source>
        <dbReference type="ARBA" id="ARBA00006175"/>
    </source>
</evidence>
<dbReference type="Proteomes" id="UP000019118">
    <property type="component" value="Unassembled WGS sequence"/>
</dbReference>
<dbReference type="InterPro" id="IPR023271">
    <property type="entry name" value="Aquaporin-like"/>
</dbReference>
<dbReference type="PROSITE" id="PS00221">
    <property type="entry name" value="MIP"/>
    <property type="match status" value="1"/>
</dbReference>
<sequence>MTDDNLNAENLEFHLVTILEKLEVLRREKISENGQKKAPMRVELRTFEFWKALISESIASFVYTFLVCGANAASRMGNTSAANVFLFTAITSGFVMMFLTQFFAHVSGAHVNPAVTIAMGLIKRISLLRTCMFMISQCGGAIAGAAFLYGVTVPGYHGYQENLSSAVGHPSNIFTSWERFGIELTLTFLVVFSYLISMDTYRKYIGTSAITIGATYCACSLVFMPYLNPARALGPAFVLNKWEAHWVDWLGPLLGGLIAGLVYEYIFNPHKPKAPKKEHEEEASSIPSDDELNYDDLDKPQAPKFHGSTYNTYRSTTGIEARANYCPSLYSAPPARLERVESIYGGTKSLCRSPPLTRANLNRSQSVYTKSNTAINRELLPKPGPLVPAQSLYPMRLNQQSHIQNQNVHNQLQQRSEQIYGVRGVTPGTAASRPDNYVINDRPQPRDNYASTERARRDNYASTENPYVARTNPPSSSDSSENNPPPARTRRPESFYASLGSQARNLQSKQPTATYPENRTVVGASAQTRPPPSNQPIPNGANGAPATTYHHQHSPNPQY</sequence>
<keyword evidence="5 8" id="KW-1133">Transmembrane helix</keyword>
<evidence type="ECO:0000256" key="3">
    <source>
        <dbReference type="ARBA" id="ARBA00022448"/>
    </source>
</evidence>
<dbReference type="GO" id="GO:0005886">
    <property type="term" value="C:plasma membrane"/>
    <property type="evidence" value="ECO:0007669"/>
    <property type="project" value="TreeGrafter"/>
</dbReference>
<evidence type="ECO:0000256" key="6">
    <source>
        <dbReference type="ARBA" id="ARBA00023136"/>
    </source>
</evidence>
<dbReference type="PANTHER" id="PTHR19139:SF268">
    <property type="entry name" value="NEUROGENIC PROTEIN BIG BRAIN"/>
    <property type="match status" value="1"/>
</dbReference>
<dbReference type="AlphaFoldDB" id="A0AAR5PXG2"/>
<dbReference type="CTD" id="34330"/>
<dbReference type="KEGG" id="dpa:109541181"/>
<evidence type="ECO:0008006" key="11">
    <source>
        <dbReference type="Google" id="ProtNLM"/>
    </source>
</evidence>
<reference evidence="10" key="1">
    <citation type="journal article" date="2013" name="Genome Biol.">
        <title>Draft genome of the mountain pine beetle, Dendroctonus ponderosae Hopkins, a major forest pest.</title>
        <authorList>
            <person name="Keeling C.I."/>
            <person name="Yuen M.M."/>
            <person name="Liao N.Y."/>
            <person name="Docking T.R."/>
            <person name="Chan S.K."/>
            <person name="Taylor G.A."/>
            <person name="Palmquist D.L."/>
            <person name="Jackman S.D."/>
            <person name="Nguyen A."/>
            <person name="Li M."/>
            <person name="Henderson H."/>
            <person name="Janes J.K."/>
            <person name="Zhao Y."/>
            <person name="Pandoh P."/>
            <person name="Moore R."/>
            <person name="Sperling F.A."/>
            <person name="Huber D.P."/>
            <person name="Birol I."/>
            <person name="Jones S.J."/>
            <person name="Bohlmann J."/>
        </authorList>
    </citation>
    <scope>NUCLEOTIDE SEQUENCE</scope>
</reference>
<feature type="region of interest" description="Disordered" evidence="7">
    <location>
        <begin position="272"/>
        <end position="293"/>
    </location>
</feature>
<protein>
    <recommendedName>
        <fullName evidence="11">Aquaporin</fullName>
    </recommendedName>
</protein>
<feature type="transmembrane region" description="Helical" evidence="8">
    <location>
        <begin position="180"/>
        <end position="197"/>
    </location>
</feature>
<keyword evidence="10" id="KW-1185">Reference proteome</keyword>
<dbReference type="GeneID" id="109541181"/>
<dbReference type="InterPro" id="IPR022357">
    <property type="entry name" value="MIP_CS"/>
</dbReference>
<feature type="transmembrane region" description="Helical" evidence="8">
    <location>
        <begin position="246"/>
        <end position="267"/>
    </location>
</feature>
<feature type="transmembrane region" description="Helical" evidence="8">
    <location>
        <begin position="127"/>
        <end position="149"/>
    </location>
</feature>
<comment type="subcellular location">
    <subcellularLocation>
        <location evidence="1">Membrane</location>
        <topology evidence="1">Multi-pass membrane protein</topology>
    </subcellularLocation>
</comment>
<accession>A0AAR5PXG2</accession>
<dbReference type="Pfam" id="PF00230">
    <property type="entry name" value="MIP"/>
    <property type="match status" value="1"/>
</dbReference>
<evidence type="ECO:0000256" key="1">
    <source>
        <dbReference type="ARBA" id="ARBA00004141"/>
    </source>
</evidence>
<proteinExistence type="inferred from homology"/>
<feature type="compositionally biased region" description="Low complexity" evidence="7">
    <location>
        <begin position="472"/>
        <end position="482"/>
    </location>
</feature>
<dbReference type="PRINTS" id="PR00783">
    <property type="entry name" value="MINTRINSICP"/>
</dbReference>
<dbReference type="PANTHER" id="PTHR19139">
    <property type="entry name" value="AQUAPORIN TRANSPORTER"/>
    <property type="match status" value="1"/>
</dbReference>
<organism evidence="9 10">
    <name type="scientific">Dendroctonus ponderosae</name>
    <name type="common">Mountain pine beetle</name>
    <dbReference type="NCBI Taxonomy" id="77166"/>
    <lineage>
        <taxon>Eukaryota</taxon>
        <taxon>Metazoa</taxon>
        <taxon>Ecdysozoa</taxon>
        <taxon>Arthropoda</taxon>
        <taxon>Hexapoda</taxon>
        <taxon>Insecta</taxon>
        <taxon>Pterygota</taxon>
        <taxon>Neoptera</taxon>
        <taxon>Endopterygota</taxon>
        <taxon>Coleoptera</taxon>
        <taxon>Polyphaga</taxon>
        <taxon>Cucujiformia</taxon>
        <taxon>Curculionidae</taxon>
        <taxon>Scolytinae</taxon>
        <taxon>Dendroctonus</taxon>
    </lineage>
</organism>
<evidence type="ECO:0000256" key="8">
    <source>
        <dbReference type="SAM" id="Phobius"/>
    </source>
</evidence>